<accession>A0ABV2QA05</accession>
<evidence type="ECO:0000256" key="1">
    <source>
        <dbReference type="SAM" id="Phobius"/>
    </source>
</evidence>
<evidence type="ECO:0000313" key="3">
    <source>
        <dbReference type="Proteomes" id="UP001549320"/>
    </source>
</evidence>
<proteinExistence type="predicted"/>
<evidence type="ECO:0000313" key="2">
    <source>
        <dbReference type="EMBL" id="MET4577408.1"/>
    </source>
</evidence>
<reference evidence="2 3" key="1">
    <citation type="submission" date="2024-06" db="EMBL/GenBank/DDBJ databases">
        <title>Sorghum-associated microbial communities from plants grown in Nebraska, USA.</title>
        <authorList>
            <person name="Schachtman D."/>
        </authorList>
    </citation>
    <scope>NUCLEOTIDE SEQUENCE [LARGE SCALE GENOMIC DNA]</scope>
    <source>
        <strain evidence="2 3">2709</strain>
    </source>
</reference>
<comment type="caution">
    <text evidence="2">The sequence shown here is derived from an EMBL/GenBank/DDBJ whole genome shotgun (WGS) entry which is preliminary data.</text>
</comment>
<sequence>MTPSAKFNALLASATVTIMFVLIVYVAPEAMKLSGVMPFALSVTALITSAGLYSLLSLVIRWLMERWDLLHGVILSAHYLHGTWIGWFDGHSNERRYMIEHFVQDLDGFVVTGRSFTKTKKEHGYWDSESTMLDVKKGRLVFTYKFDVLTQKSSLAGIHSSLLERLSSRHAPTGYSGLVHDLNDQVRIAVHSQKLSSKLVPWAEALAEAERRFGASTV</sequence>
<dbReference type="RefSeq" id="WP_354443781.1">
    <property type="nucleotide sequence ID" value="NZ_JBEPSH010000005.1"/>
</dbReference>
<feature type="transmembrane region" description="Helical" evidence="1">
    <location>
        <begin position="6"/>
        <end position="27"/>
    </location>
</feature>
<keyword evidence="1" id="KW-1133">Transmembrane helix</keyword>
<feature type="transmembrane region" description="Helical" evidence="1">
    <location>
        <begin position="39"/>
        <end position="63"/>
    </location>
</feature>
<gene>
    <name evidence="2" type="ORF">ABIE13_002519</name>
</gene>
<dbReference type="EMBL" id="JBEPSH010000005">
    <property type="protein sequence ID" value="MET4577408.1"/>
    <property type="molecule type" value="Genomic_DNA"/>
</dbReference>
<protein>
    <recommendedName>
        <fullName evidence="4">SMODS-associating 2TM beta-strand rich effector domain-containing protein</fullName>
    </recommendedName>
</protein>
<keyword evidence="1" id="KW-0472">Membrane</keyword>
<keyword evidence="1" id="KW-0812">Transmembrane</keyword>
<evidence type="ECO:0008006" key="4">
    <source>
        <dbReference type="Google" id="ProtNLM"/>
    </source>
</evidence>
<name>A0ABV2QA05_9BURK</name>
<keyword evidence="3" id="KW-1185">Reference proteome</keyword>
<organism evidence="2 3">
    <name type="scientific">Ottowia thiooxydans</name>
    <dbReference type="NCBI Taxonomy" id="219182"/>
    <lineage>
        <taxon>Bacteria</taxon>
        <taxon>Pseudomonadati</taxon>
        <taxon>Pseudomonadota</taxon>
        <taxon>Betaproteobacteria</taxon>
        <taxon>Burkholderiales</taxon>
        <taxon>Comamonadaceae</taxon>
        <taxon>Ottowia</taxon>
    </lineage>
</organism>
<dbReference type="Proteomes" id="UP001549320">
    <property type="component" value="Unassembled WGS sequence"/>
</dbReference>